<dbReference type="EMBL" id="ANJA01002243">
    <property type="protein sequence ID" value="ETO71007.1"/>
    <property type="molecule type" value="Genomic_DNA"/>
</dbReference>
<proteinExistence type="predicted"/>
<sequence>MEDSWDFLLPWCHQVSHRLRYVKGALEDAPGQRFRGIEVELPSFQPWSDDEEVVDDDGKTLCQDLREALGLLAAVAHVDNAAYKKLLVESGKLKVSKQEEQFEGEVMPRFQLALVGNEVDSDGELLKGILEFCGTEQYSTQSAEYKRTLVKIAARSGKKLCIGSTEIEVPVTVQLGPWLTPSSQEMVAYLRKVQETIRTIRAQWQQYCVREHPRLSVVFVLESIMVDVRDINISGELAELVENLAHDGIRISGLALRQELDYQLTSNENLEKARETVGKLVFGLFGGTKKTAFESGEFDFEATSITGPLAVEYGHGDQLALASVHFDCEPMQQWVFERMCSAVAVSQTTKHLSLGLELNDGDSDDDGDWALGRWRWQWIIFACFSEKARLHSRLESLTLHTAAITNKAVEAMAAVLASDAPEEDLLGLPRHLNDASIDICIKAGSTIQLLSMSPYEELNTIHSFKLEREISGVRLLGEVDERGWVIVLIPGFGRCQVRRKTLIFRELTLKPNGLAGVTTLTIEFGGDPDPEVLQGLLLLVGASLTHLTLEFESFNSSELEGIVASCPNLVELAVCTHTIEMRFSLRDSNYRDLSLDPSSHFTFTSDIIGIAEALCDSENPLAKCTRRLRVRMDQRAFYHPYDECYAALLTMLELNRTLEYLDVVVQRPHMMYYNKLKSYHLKSLPVTHSALSMKCKAAFLSVMGTRRSERRDTKKRRQLPLPVLDQHVLVGIFEYAAAHITRRVYFREYDFFETGRFFVPI</sequence>
<accession>A0A080ZWJ6</accession>
<dbReference type="Proteomes" id="UP000028582">
    <property type="component" value="Unassembled WGS sequence"/>
</dbReference>
<protein>
    <submittedName>
        <fullName evidence="1">Uncharacterized protein</fullName>
    </submittedName>
</protein>
<dbReference type="OrthoDB" id="126778at2759"/>
<comment type="caution">
    <text evidence="1">The sequence shown here is derived from an EMBL/GenBank/DDBJ whole genome shotgun (WGS) entry which is preliminary data.</text>
</comment>
<name>A0A080ZWJ6_PHYNI</name>
<dbReference type="AlphaFoldDB" id="A0A080ZWJ6"/>
<evidence type="ECO:0000313" key="2">
    <source>
        <dbReference type="Proteomes" id="UP000028582"/>
    </source>
</evidence>
<organism evidence="1 2">
    <name type="scientific">Phytophthora nicotianae P1976</name>
    <dbReference type="NCBI Taxonomy" id="1317066"/>
    <lineage>
        <taxon>Eukaryota</taxon>
        <taxon>Sar</taxon>
        <taxon>Stramenopiles</taxon>
        <taxon>Oomycota</taxon>
        <taxon>Peronosporomycetes</taxon>
        <taxon>Peronosporales</taxon>
        <taxon>Peronosporaceae</taxon>
        <taxon>Phytophthora</taxon>
    </lineage>
</organism>
<reference evidence="1 2" key="1">
    <citation type="submission" date="2013-11" db="EMBL/GenBank/DDBJ databases">
        <title>The Genome Sequence of Phytophthora parasitica P1976.</title>
        <authorList>
            <consortium name="The Broad Institute Genomics Platform"/>
            <person name="Russ C."/>
            <person name="Tyler B."/>
            <person name="Panabieres F."/>
            <person name="Shan W."/>
            <person name="Tripathy S."/>
            <person name="Grunwald N."/>
            <person name="Machado M."/>
            <person name="Johnson C.S."/>
            <person name="Walker B."/>
            <person name="Young S."/>
            <person name="Zeng Q."/>
            <person name="Gargeya S."/>
            <person name="Fitzgerald M."/>
            <person name="Haas B."/>
            <person name="Abouelleil A."/>
            <person name="Allen A.W."/>
            <person name="Alvarado L."/>
            <person name="Arachchi H.M."/>
            <person name="Berlin A.M."/>
            <person name="Chapman S.B."/>
            <person name="Gainer-Dewar J."/>
            <person name="Goldberg J."/>
            <person name="Griggs A."/>
            <person name="Gujja S."/>
            <person name="Hansen M."/>
            <person name="Howarth C."/>
            <person name="Imamovic A."/>
            <person name="Ireland A."/>
            <person name="Larimer J."/>
            <person name="McCowan C."/>
            <person name="Murphy C."/>
            <person name="Pearson M."/>
            <person name="Poon T.W."/>
            <person name="Priest M."/>
            <person name="Roberts A."/>
            <person name="Saif S."/>
            <person name="Shea T."/>
            <person name="Sisk P."/>
            <person name="Sykes S."/>
            <person name="Wortman J."/>
            <person name="Nusbaum C."/>
            <person name="Birren B."/>
        </authorList>
    </citation>
    <scope>NUCLEOTIDE SEQUENCE [LARGE SCALE GENOMIC DNA]</scope>
    <source>
        <strain evidence="1 2">P1976</strain>
    </source>
</reference>
<evidence type="ECO:0000313" key="1">
    <source>
        <dbReference type="EMBL" id="ETO71007.1"/>
    </source>
</evidence>
<gene>
    <name evidence="1" type="ORF">F444_12589</name>
</gene>